<feature type="region of interest" description="Disordered" evidence="1">
    <location>
        <begin position="89"/>
        <end position="117"/>
    </location>
</feature>
<gene>
    <name evidence="2" type="ORF">AVDCRST_MAG73-2980</name>
</gene>
<organism evidence="2">
    <name type="scientific">uncultured Thermomicrobiales bacterium</name>
    <dbReference type="NCBI Taxonomy" id="1645740"/>
    <lineage>
        <taxon>Bacteria</taxon>
        <taxon>Pseudomonadati</taxon>
        <taxon>Thermomicrobiota</taxon>
        <taxon>Thermomicrobia</taxon>
        <taxon>Thermomicrobiales</taxon>
        <taxon>environmental samples</taxon>
    </lineage>
</organism>
<evidence type="ECO:0000256" key="1">
    <source>
        <dbReference type="SAM" id="MobiDB-lite"/>
    </source>
</evidence>
<name>A0A6J4UNR5_9BACT</name>
<protein>
    <submittedName>
        <fullName evidence="2">Uncharacterized protein</fullName>
    </submittedName>
</protein>
<dbReference type="EMBL" id="CADCWE010000199">
    <property type="protein sequence ID" value="CAA9552294.1"/>
    <property type="molecule type" value="Genomic_DNA"/>
</dbReference>
<sequence>MAEFAIGDAVTVRMPRGVNRRGVVGISVLYATSQEARFDGATGTVTEINPRGPYGVPLYLVDFREHKNKVAIPWQAQWFREEWIVSADQPAPAPKPAEAGELAAAAGWGRTTTGESS</sequence>
<reference evidence="2" key="1">
    <citation type="submission" date="2020-02" db="EMBL/GenBank/DDBJ databases">
        <authorList>
            <person name="Meier V. D."/>
        </authorList>
    </citation>
    <scope>NUCLEOTIDE SEQUENCE</scope>
    <source>
        <strain evidence="2">AVDCRST_MAG73</strain>
    </source>
</reference>
<proteinExistence type="predicted"/>
<feature type="compositionally biased region" description="Low complexity" evidence="1">
    <location>
        <begin position="96"/>
        <end position="117"/>
    </location>
</feature>
<evidence type="ECO:0000313" key="2">
    <source>
        <dbReference type="EMBL" id="CAA9552294.1"/>
    </source>
</evidence>
<accession>A0A6J4UNR5</accession>
<dbReference type="AlphaFoldDB" id="A0A6J4UNR5"/>